<dbReference type="PROSITE" id="PS51796">
    <property type="entry name" value="MSS4"/>
    <property type="match status" value="1"/>
</dbReference>
<evidence type="ECO:0000256" key="3">
    <source>
        <dbReference type="ARBA" id="ARBA00022927"/>
    </source>
</evidence>
<name>A0A1Y1VJS1_9FUNG</name>
<keyword evidence="2" id="KW-0344">Guanine-nucleotide releasing factor</keyword>
<dbReference type="OrthoDB" id="30840at2759"/>
<sequence length="127" mass="14445">MVEYLLYSDSSKEELIEKENNTNSRNIYCPVCDCIVLRKNAVTANETKDEFSTTIPLPGSNNKVNFSEETPFFWEAKNQFTFENVGVSKSTNDGKRYLSCADCDFGPIGKIENTKYLIAADRVRYSL</sequence>
<dbReference type="STRING" id="1754191.A0A1Y1VJS1"/>
<dbReference type="Pfam" id="PF04421">
    <property type="entry name" value="Mss4"/>
    <property type="match status" value="1"/>
</dbReference>
<dbReference type="GO" id="GO:0016020">
    <property type="term" value="C:membrane"/>
    <property type="evidence" value="ECO:0007669"/>
    <property type="project" value="TreeGrafter"/>
</dbReference>
<keyword evidence="3" id="KW-0653">Protein transport</keyword>
<keyword evidence="1" id="KW-0813">Transport</keyword>
<evidence type="ECO:0000256" key="1">
    <source>
        <dbReference type="ARBA" id="ARBA00022448"/>
    </source>
</evidence>
<comment type="caution">
    <text evidence="4">The sequence shown here is derived from an EMBL/GenBank/DDBJ whole genome shotgun (WGS) entry which is preliminary data.</text>
</comment>
<dbReference type="GO" id="GO:0007264">
    <property type="term" value="P:small GTPase-mediated signal transduction"/>
    <property type="evidence" value="ECO:0007669"/>
    <property type="project" value="InterPro"/>
</dbReference>
<reference evidence="4 5" key="2">
    <citation type="submission" date="2016-08" db="EMBL/GenBank/DDBJ databases">
        <title>Pervasive Adenine N6-methylation of Active Genes in Fungi.</title>
        <authorList>
            <consortium name="DOE Joint Genome Institute"/>
            <person name="Mondo S.J."/>
            <person name="Dannebaum R.O."/>
            <person name="Kuo R.C."/>
            <person name="Labutti K."/>
            <person name="Haridas S."/>
            <person name="Kuo A."/>
            <person name="Salamov A."/>
            <person name="Ahrendt S.R."/>
            <person name="Lipzen A."/>
            <person name="Sullivan W."/>
            <person name="Andreopoulos W.B."/>
            <person name="Clum A."/>
            <person name="Lindquist E."/>
            <person name="Daum C."/>
            <person name="Ramamoorthy G.K."/>
            <person name="Gryganskyi A."/>
            <person name="Culley D."/>
            <person name="Magnuson J.K."/>
            <person name="James T.Y."/>
            <person name="O'Malley M.A."/>
            <person name="Stajich J.E."/>
            <person name="Spatafora J.W."/>
            <person name="Visel A."/>
            <person name="Grigoriev I.V."/>
        </authorList>
    </citation>
    <scope>NUCLEOTIDE SEQUENCE [LARGE SCALE GENOMIC DNA]</scope>
    <source>
        <strain evidence="5">finn</strain>
    </source>
</reference>
<dbReference type="InterPro" id="IPR011057">
    <property type="entry name" value="Mss4-like_sf"/>
</dbReference>
<dbReference type="SUPFAM" id="SSF51316">
    <property type="entry name" value="Mss4-like"/>
    <property type="match status" value="1"/>
</dbReference>
<dbReference type="AlphaFoldDB" id="A0A1Y1VJS1"/>
<keyword evidence="5" id="KW-1185">Reference proteome</keyword>
<reference evidence="4 5" key="1">
    <citation type="submission" date="2016-08" db="EMBL/GenBank/DDBJ databases">
        <title>Genomes of anaerobic fungi encode conserved fungal cellulosomes for biomass hydrolysis.</title>
        <authorList>
            <consortium name="DOE Joint Genome Institute"/>
            <person name="Haitjema C.H."/>
            <person name="Gilmore S.P."/>
            <person name="Henske J.K."/>
            <person name="Solomon K.V."/>
            <person name="De Groot R."/>
            <person name="Kuo A."/>
            <person name="Mondo S.J."/>
            <person name="Salamov A.A."/>
            <person name="Labutti K."/>
            <person name="Zhao Z."/>
            <person name="Chiniquy J."/>
            <person name="Barry K."/>
            <person name="Brewer H.M."/>
            <person name="Purvine S.O."/>
            <person name="Wright A.T."/>
            <person name="Boxma B."/>
            <person name="Van Alen T."/>
            <person name="Hackstein J.H."/>
            <person name="Baker S.E."/>
            <person name="Grigoriev I.V."/>
            <person name="O'Malley M.A."/>
        </authorList>
    </citation>
    <scope>NUCLEOTIDE SEQUENCE [LARGE SCALE GENOMIC DNA]</scope>
    <source>
        <strain evidence="5">finn</strain>
    </source>
</reference>
<organism evidence="4 5">
    <name type="scientific">Piromyces finnis</name>
    <dbReference type="NCBI Taxonomy" id="1754191"/>
    <lineage>
        <taxon>Eukaryota</taxon>
        <taxon>Fungi</taxon>
        <taxon>Fungi incertae sedis</taxon>
        <taxon>Chytridiomycota</taxon>
        <taxon>Chytridiomycota incertae sedis</taxon>
        <taxon>Neocallimastigomycetes</taxon>
        <taxon>Neocallimastigales</taxon>
        <taxon>Neocallimastigaceae</taxon>
        <taxon>Piromyces</taxon>
    </lineage>
</organism>
<gene>
    <name evidence="4" type="ORF">BCR36DRAFT_579962</name>
</gene>
<dbReference type="GO" id="GO:0015031">
    <property type="term" value="P:protein transport"/>
    <property type="evidence" value="ECO:0007669"/>
    <property type="project" value="UniProtKB-KW"/>
</dbReference>
<dbReference type="GO" id="GO:0005085">
    <property type="term" value="F:guanyl-nucleotide exchange factor activity"/>
    <property type="evidence" value="ECO:0007669"/>
    <property type="project" value="UniProtKB-KW"/>
</dbReference>
<evidence type="ECO:0000313" key="4">
    <source>
        <dbReference type="EMBL" id="ORX58344.1"/>
    </source>
</evidence>
<proteinExistence type="predicted"/>
<evidence type="ECO:0000256" key="2">
    <source>
        <dbReference type="ARBA" id="ARBA00022658"/>
    </source>
</evidence>
<dbReference type="InterPro" id="IPR011323">
    <property type="entry name" value="Mss4/transl-control_tumour"/>
</dbReference>
<dbReference type="GO" id="GO:0005829">
    <property type="term" value="C:cytosol"/>
    <property type="evidence" value="ECO:0007669"/>
    <property type="project" value="TreeGrafter"/>
</dbReference>
<dbReference type="Proteomes" id="UP000193719">
    <property type="component" value="Unassembled WGS sequence"/>
</dbReference>
<protein>
    <submittedName>
        <fullName evidence="4">Mss4-like protein</fullName>
    </submittedName>
</protein>
<dbReference type="PANTHER" id="PTHR13276">
    <property type="entry name" value="GUANINE NUCLEOTIDE EXCHANGE FACTOR MSS4"/>
    <property type="match status" value="1"/>
</dbReference>
<dbReference type="GO" id="GO:0008270">
    <property type="term" value="F:zinc ion binding"/>
    <property type="evidence" value="ECO:0007669"/>
    <property type="project" value="TreeGrafter"/>
</dbReference>
<dbReference type="InterPro" id="IPR007515">
    <property type="entry name" value="Mss4"/>
</dbReference>
<dbReference type="EMBL" id="MCFH01000004">
    <property type="protein sequence ID" value="ORX58344.1"/>
    <property type="molecule type" value="Genomic_DNA"/>
</dbReference>
<dbReference type="GO" id="GO:0006892">
    <property type="term" value="P:post-Golgi vesicle-mediated transport"/>
    <property type="evidence" value="ECO:0007669"/>
    <property type="project" value="TreeGrafter"/>
</dbReference>
<evidence type="ECO:0000313" key="5">
    <source>
        <dbReference type="Proteomes" id="UP000193719"/>
    </source>
</evidence>
<accession>A0A1Y1VJS1</accession>
<dbReference type="PANTHER" id="PTHR13276:SF0">
    <property type="entry name" value="GUANINE NUCLEOTIDE EXCHANGE FACTOR MSS4"/>
    <property type="match status" value="1"/>
</dbReference>
<dbReference type="Gene3D" id="2.170.150.10">
    <property type="entry name" value="Metal Binding Protein, Guanine Nucleotide Exchange Factor, Chain A"/>
    <property type="match status" value="1"/>
</dbReference>